<reference evidence="2" key="2">
    <citation type="submission" date="2017-12" db="EMBL/GenBank/DDBJ databases">
        <title>Genome sequence of the Bar-tailed Godwit (Limosa lapponica baueri).</title>
        <authorList>
            <person name="Lima N.C.B."/>
            <person name="Parody-Merino A.M."/>
            <person name="Battley P.F."/>
            <person name="Fidler A.E."/>
            <person name="Prosdocimi F."/>
        </authorList>
    </citation>
    <scope>NUCLEOTIDE SEQUENCE [LARGE SCALE GENOMIC DNA]</scope>
</reference>
<dbReference type="InterPro" id="IPR006487">
    <property type="entry name" value="Phage_lambda_L"/>
</dbReference>
<name>A0A2I0SZ15_LIMLA</name>
<dbReference type="Pfam" id="PF05100">
    <property type="entry name" value="Phage_tail_L"/>
    <property type="match status" value="1"/>
</dbReference>
<accession>A0A2I0SZ15</accession>
<dbReference type="OrthoDB" id="10500038at2759"/>
<dbReference type="GO" id="GO:0046718">
    <property type="term" value="P:symbiont entry into host cell"/>
    <property type="evidence" value="ECO:0007669"/>
    <property type="project" value="InterPro"/>
</dbReference>
<dbReference type="EMBL" id="KZ536054">
    <property type="protein sequence ID" value="PKU26797.1"/>
    <property type="molecule type" value="Genomic_DNA"/>
</dbReference>
<dbReference type="NCBIfam" id="TIGR01600">
    <property type="entry name" value="phage_tail_L"/>
    <property type="match status" value="1"/>
</dbReference>
<dbReference type="AlphaFoldDB" id="A0A2I0SZ15"/>
<dbReference type="Proteomes" id="UP000233556">
    <property type="component" value="Unassembled WGS sequence"/>
</dbReference>
<proteinExistence type="predicted"/>
<keyword evidence="2" id="KW-1185">Reference proteome</keyword>
<evidence type="ECO:0000313" key="2">
    <source>
        <dbReference type="Proteomes" id="UP000233556"/>
    </source>
</evidence>
<protein>
    <submittedName>
        <fullName evidence="1">Phage minor tail protein l</fullName>
    </submittedName>
</protein>
<reference evidence="2" key="1">
    <citation type="submission" date="2017-11" db="EMBL/GenBank/DDBJ databases">
        <authorList>
            <person name="Lima N.C."/>
            <person name="Parody-Merino A.M."/>
            <person name="Battley P.F."/>
            <person name="Fidler A.E."/>
            <person name="Prosdocimi F."/>
        </authorList>
    </citation>
    <scope>NUCLEOTIDE SEQUENCE [LARGE SCALE GENOMIC DNA]</scope>
</reference>
<organism evidence="1 2">
    <name type="scientific">Limosa lapponica baueri</name>
    <dbReference type="NCBI Taxonomy" id="1758121"/>
    <lineage>
        <taxon>Eukaryota</taxon>
        <taxon>Metazoa</taxon>
        <taxon>Chordata</taxon>
        <taxon>Craniata</taxon>
        <taxon>Vertebrata</taxon>
        <taxon>Euteleostomi</taxon>
        <taxon>Archelosauria</taxon>
        <taxon>Archosauria</taxon>
        <taxon>Dinosauria</taxon>
        <taxon>Saurischia</taxon>
        <taxon>Theropoda</taxon>
        <taxon>Coelurosauria</taxon>
        <taxon>Aves</taxon>
        <taxon>Neognathae</taxon>
        <taxon>Neoaves</taxon>
        <taxon>Charadriiformes</taxon>
        <taxon>Scolopacidae</taxon>
        <taxon>Limosa</taxon>
    </lineage>
</organism>
<gene>
    <name evidence="1" type="ORF">llap_22899</name>
</gene>
<sequence length="233" mass="25743">MAFNADVQKLEPGNLIRLFEVDATRLGGNLWRFHGHAQEGEIIWQGNVYEPIQITAKGFDIRGDGRPASPTLQLANELAGIRGAISAICLQLRDLCGARVRVIETWRHYLDAANFPDGNPDAADESRVGIWFIEQKTEETREQVTFALSSPIDMEGQMLPAQQITKLCRWACRGQYRGEACAYTGAALFTKKDEPTDNPALDRCGGRWSSCKLRGNTNRFGGSLGASLIVSSR</sequence>
<evidence type="ECO:0000313" key="1">
    <source>
        <dbReference type="EMBL" id="PKU26797.1"/>
    </source>
</evidence>
<dbReference type="GO" id="GO:0051536">
    <property type="term" value="F:iron-sulfur cluster binding"/>
    <property type="evidence" value="ECO:0007669"/>
    <property type="project" value="InterPro"/>
</dbReference>